<comment type="caution">
    <text evidence="2">The sequence shown here is derived from an EMBL/GenBank/DDBJ whole genome shotgun (WGS) entry which is preliminary data.</text>
</comment>
<accession>A0ABU0WRJ7</accession>
<keyword evidence="3" id="KW-1185">Reference proteome</keyword>
<feature type="compositionally biased region" description="Low complexity" evidence="1">
    <location>
        <begin position="41"/>
        <end position="58"/>
    </location>
</feature>
<dbReference type="Proteomes" id="UP001227317">
    <property type="component" value="Unassembled WGS sequence"/>
</dbReference>
<reference evidence="2 3" key="1">
    <citation type="submission" date="2023-06" db="EMBL/GenBank/DDBJ databases">
        <title>Azospirillum isscasensis sp.nov, a bacterium isolated from rhizosphere soil of rice.</title>
        <authorList>
            <person name="Wang H."/>
        </authorList>
    </citation>
    <scope>NUCLEOTIDE SEQUENCE [LARGE SCALE GENOMIC DNA]</scope>
    <source>
        <strain evidence="2 3">C340-1</strain>
    </source>
</reference>
<evidence type="ECO:0000313" key="2">
    <source>
        <dbReference type="EMBL" id="MDQ2106568.1"/>
    </source>
</evidence>
<evidence type="ECO:0000256" key="1">
    <source>
        <dbReference type="SAM" id="MobiDB-lite"/>
    </source>
</evidence>
<sequence length="121" mass="13270">MSQGLTVTTDGFEGGFQGAINDAQVVKQRQEAERRAREQANSRNASSATSGSSGYSMGEMQEKNYSCNLVCRQSGFVSYKTQNMGGVTFRAYPHQVSDKLNAICNKLSGAWYVDTDSCPRY</sequence>
<organism evidence="2 3">
    <name type="scientific">Azospirillum isscasi</name>
    <dbReference type="NCBI Taxonomy" id="3053926"/>
    <lineage>
        <taxon>Bacteria</taxon>
        <taxon>Pseudomonadati</taxon>
        <taxon>Pseudomonadota</taxon>
        <taxon>Alphaproteobacteria</taxon>
        <taxon>Rhodospirillales</taxon>
        <taxon>Azospirillaceae</taxon>
        <taxon>Azospirillum</taxon>
    </lineage>
</organism>
<name>A0ABU0WRJ7_9PROT</name>
<dbReference type="RefSeq" id="WP_306712023.1">
    <property type="nucleotide sequence ID" value="NZ_JAUJFI010000276.1"/>
</dbReference>
<dbReference type="EMBL" id="JAUJFI010000276">
    <property type="protein sequence ID" value="MDQ2106568.1"/>
    <property type="molecule type" value="Genomic_DNA"/>
</dbReference>
<proteinExistence type="predicted"/>
<evidence type="ECO:0000313" key="3">
    <source>
        <dbReference type="Proteomes" id="UP001227317"/>
    </source>
</evidence>
<feature type="compositionally biased region" description="Basic and acidic residues" evidence="1">
    <location>
        <begin position="28"/>
        <end position="40"/>
    </location>
</feature>
<protein>
    <submittedName>
        <fullName evidence="2">Uncharacterized protein</fullName>
    </submittedName>
</protein>
<feature type="region of interest" description="Disordered" evidence="1">
    <location>
        <begin position="25"/>
        <end position="58"/>
    </location>
</feature>
<gene>
    <name evidence="2" type="ORF">QSG27_28025</name>
</gene>